<comment type="caution">
    <text evidence="9">The sequence shown here is derived from an EMBL/GenBank/DDBJ whole genome shotgun (WGS) entry which is preliminary data.</text>
</comment>
<evidence type="ECO:0000313" key="9">
    <source>
        <dbReference type="EMBL" id="NMF97432.1"/>
    </source>
</evidence>
<reference evidence="9 10" key="1">
    <citation type="submission" date="2019-12" db="EMBL/GenBank/DDBJ databases">
        <title>Comparative genomics gives insights into the taxonomy of the Azoarcus-Aromatoleum group and reveals separate origins of nif in the plant-associated Azoarcus and non-plant-associated Aromatoleum sub-groups.</title>
        <authorList>
            <person name="Lafos M."/>
            <person name="Maluk M."/>
            <person name="Batista M."/>
            <person name="Junghare M."/>
            <person name="Carmona M."/>
            <person name="Faoro H."/>
            <person name="Cruz L.M."/>
            <person name="Battistoni F."/>
            <person name="De Souza E."/>
            <person name="Pedrosa F."/>
            <person name="Chen W.-M."/>
            <person name="Poole P.S."/>
            <person name="Dixon R.A."/>
            <person name="James E.K."/>
        </authorList>
    </citation>
    <scope>NUCLEOTIDE SEQUENCE [LARGE SCALE GENOMIC DNA]</scope>
    <source>
        <strain evidence="9 10">T</strain>
    </source>
</reference>
<dbReference type="PANTHER" id="PTHR45790">
    <property type="entry name" value="SIROHEME SYNTHASE-RELATED"/>
    <property type="match status" value="1"/>
</dbReference>
<evidence type="ECO:0000256" key="7">
    <source>
        <dbReference type="ARBA" id="ARBA00025705"/>
    </source>
</evidence>
<keyword evidence="3 9" id="KW-0489">Methyltransferase</keyword>
<dbReference type="EC" id="2.1.1.107" evidence="2"/>
<dbReference type="InterPro" id="IPR050161">
    <property type="entry name" value="Siro_Cobalamin_biosynth"/>
</dbReference>
<dbReference type="NCBIfam" id="TIGR01469">
    <property type="entry name" value="cobA_cysG_Cterm"/>
    <property type="match status" value="1"/>
</dbReference>
<dbReference type="PROSITE" id="PS00839">
    <property type="entry name" value="SUMT_1"/>
    <property type="match status" value="1"/>
</dbReference>
<comment type="pathway">
    <text evidence="7">Porphyrin-containing compound metabolism; siroheme biosynthesis; precorrin-2 from uroporphyrinogen III: step 1/1.</text>
</comment>
<dbReference type="InterPro" id="IPR006366">
    <property type="entry name" value="CobA/CysG_C"/>
</dbReference>
<evidence type="ECO:0000256" key="6">
    <source>
        <dbReference type="ARBA" id="ARBA00023244"/>
    </source>
</evidence>
<dbReference type="InterPro" id="IPR014776">
    <property type="entry name" value="4pyrrole_Mease_sub2"/>
</dbReference>
<proteinExistence type="inferred from homology"/>
<dbReference type="InterPro" id="IPR014777">
    <property type="entry name" value="4pyrrole_Mease_sub1"/>
</dbReference>
<keyword evidence="5" id="KW-0949">S-adenosyl-L-methionine</keyword>
<keyword evidence="4 9" id="KW-0808">Transferase</keyword>
<dbReference type="CDD" id="cd11642">
    <property type="entry name" value="SUMT"/>
    <property type="match status" value="1"/>
</dbReference>
<dbReference type="GO" id="GO:0032259">
    <property type="term" value="P:methylation"/>
    <property type="evidence" value="ECO:0007669"/>
    <property type="project" value="UniProtKB-KW"/>
</dbReference>
<organism evidence="9 10">
    <name type="scientific">Aromatoleum toluolicum</name>
    <dbReference type="NCBI Taxonomy" id="90060"/>
    <lineage>
        <taxon>Bacteria</taxon>
        <taxon>Pseudomonadati</taxon>
        <taxon>Pseudomonadota</taxon>
        <taxon>Betaproteobacteria</taxon>
        <taxon>Rhodocyclales</taxon>
        <taxon>Rhodocyclaceae</taxon>
        <taxon>Aromatoleum</taxon>
    </lineage>
</organism>
<evidence type="ECO:0000256" key="3">
    <source>
        <dbReference type="ARBA" id="ARBA00022603"/>
    </source>
</evidence>
<evidence type="ECO:0000313" key="10">
    <source>
        <dbReference type="Proteomes" id="UP000634522"/>
    </source>
</evidence>
<dbReference type="RefSeq" id="WP_169139503.1">
    <property type="nucleotide sequence ID" value="NZ_WTVS01000014.1"/>
</dbReference>
<dbReference type="InterPro" id="IPR035996">
    <property type="entry name" value="4pyrrol_Methylase_sf"/>
</dbReference>
<dbReference type="GO" id="GO:0004851">
    <property type="term" value="F:uroporphyrin-III C-methyltransferase activity"/>
    <property type="evidence" value="ECO:0007669"/>
    <property type="project" value="UniProtKB-EC"/>
</dbReference>
<dbReference type="EMBL" id="WTVS01000014">
    <property type="protein sequence ID" value="NMF97432.1"/>
    <property type="molecule type" value="Genomic_DNA"/>
</dbReference>
<dbReference type="InterPro" id="IPR000878">
    <property type="entry name" value="4pyrrol_Mease"/>
</dbReference>
<dbReference type="SUPFAM" id="SSF53790">
    <property type="entry name" value="Tetrapyrrole methylase"/>
    <property type="match status" value="1"/>
</dbReference>
<evidence type="ECO:0000256" key="1">
    <source>
        <dbReference type="ARBA" id="ARBA00005879"/>
    </source>
</evidence>
<gene>
    <name evidence="9" type="primary">cobA</name>
    <name evidence="9" type="ORF">GPA27_08525</name>
</gene>
<evidence type="ECO:0000259" key="8">
    <source>
        <dbReference type="Pfam" id="PF00590"/>
    </source>
</evidence>
<sequence>MAKVFLVGAGPGAADLLTLRAARAIAEADVLLADALVTDEVLALAKPTARVLRVGKRAGMKSAAQEFIHRAMARYARRGLTVARVKGGDPFVFGRGGEEMDYLRALGIEVEVIHGLTAGVAVAGAAGIPVTHRAHCFGVTMVTGHTEDGTEPDWSALAKSGTTLVIYMGLGALPHIADSLAAGGLSRATPAAVIAHGTLPTQRQVVGTLADIAERARAAALPAPALIVIGDVAAYAENRFAMSPSESSPEFVSRAA</sequence>
<dbReference type="Gene3D" id="3.30.950.10">
    <property type="entry name" value="Methyltransferase, Cobalt-precorrin-4 Transmethylase, Domain 2"/>
    <property type="match status" value="1"/>
</dbReference>
<accession>A0ABX1NDR7</accession>
<keyword evidence="10" id="KW-1185">Reference proteome</keyword>
<keyword evidence="6" id="KW-0627">Porphyrin biosynthesis</keyword>
<dbReference type="NCBIfam" id="NF004790">
    <property type="entry name" value="PRK06136.1"/>
    <property type="match status" value="1"/>
</dbReference>
<evidence type="ECO:0000256" key="5">
    <source>
        <dbReference type="ARBA" id="ARBA00022691"/>
    </source>
</evidence>
<feature type="domain" description="Tetrapyrrole methylase" evidence="8">
    <location>
        <begin position="3"/>
        <end position="212"/>
    </location>
</feature>
<name>A0ABX1NDR7_9RHOO</name>
<dbReference type="Gene3D" id="3.40.1010.10">
    <property type="entry name" value="Cobalt-precorrin-4 Transmethylase, Domain 1"/>
    <property type="match status" value="1"/>
</dbReference>
<comment type="similarity">
    <text evidence="1">Belongs to the precorrin methyltransferase family.</text>
</comment>
<protein>
    <recommendedName>
        <fullName evidence="2">uroporphyrinogen-III C-methyltransferase</fullName>
        <ecNumber evidence="2">2.1.1.107</ecNumber>
    </recommendedName>
</protein>
<dbReference type="Proteomes" id="UP000634522">
    <property type="component" value="Unassembled WGS sequence"/>
</dbReference>
<dbReference type="PANTHER" id="PTHR45790:SF3">
    <property type="entry name" value="S-ADENOSYL-L-METHIONINE-DEPENDENT UROPORPHYRINOGEN III METHYLTRANSFERASE, CHLOROPLASTIC"/>
    <property type="match status" value="1"/>
</dbReference>
<evidence type="ECO:0000256" key="4">
    <source>
        <dbReference type="ARBA" id="ARBA00022679"/>
    </source>
</evidence>
<dbReference type="Pfam" id="PF00590">
    <property type="entry name" value="TP_methylase"/>
    <property type="match status" value="1"/>
</dbReference>
<evidence type="ECO:0000256" key="2">
    <source>
        <dbReference type="ARBA" id="ARBA00012162"/>
    </source>
</evidence>
<dbReference type="InterPro" id="IPR003043">
    <property type="entry name" value="Uropor_MeTrfase_CS"/>
</dbReference>